<proteinExistence type="predicted"/>
<dbReference type="EMBL" id="CP032698">
    <property type="protein sequence ID" value="AYG79426.1"/>
    <property type="molecule type" value="Genomic_DNA"/>
</dbReference>
<name>A0A387H6K1_9ACTN</name>
<dbReference type="OrthoDB" id="4218025at2"/>
<dbReference type="Proteomes" id="UP000271554">
    <property type="component" value="Chromosome"/>
</dbReference>
<dbReference type="AlphaFoldDB" id="A0A387H6K1"/>
<gene>
    <name evidence="1" type="ORF">DWB77_01540</name>
</gene>
<sequence length="106" mass="11585">MLIGTSLRRLNDGVDYATFRKAWLPDEAIPGDPRRVLSALSLDDPQEILTCALIDAEPADIPVWMERIAAGEQRRMDRLAGLVGPSLGGGVFRVVGDDDLSRLIRA</sequence>
<keyword evidence="2" id="KW-1185">Reference proteome</keyword>
<accession>A0A387H6K1</accession>
<evidence type="ECO:0000313" key="2">
    <source>
        <dbReference type="Proteomes" id="UP000271554"/>
    </source>
</evidence>
<organism evidence="1 2">
    <name type="scientific">Streptomyces hundungensis</name>
    <dbReference type="NCBI Taxonomy" id="1077946"/>
    <lineage>
        <taxon>Bacteria</taxon>
        <taxon>Bacillati</taxon>
        <taxon>Actinomycetota</taxon>
        <taxon>Actinomycetes</taxon>
        <taxon>Kitasatosporales</taxon>
        <taxon>Streptomycetaceae</taxon>
        <taxon>Streptomyces</taxon>
    </lineage>
</organism>
<dbReference type="RefSeq" id="WP_120720528.1">
    <property type="nucleotide sequence ID" value="NZ_CP032698.1"/>
</dbReference>
<protein>
    <submittedName>
        <fullName evidence="1">Uncharacterized protein</fullName>
    </submittedName>
</protein>
<dbReference type="KEGG" id="shun:DWB77_01540"/>
<reference evidence="1 2" key="1">
    <citation type="submission" date="2018-10" db="EMBL/GenBank/DDBJ databases">
        <title>Relationship between Morphology and Antimicrobial Activity in Streptomyces.</title>
        <authorList>
            <person name="Kang H.J."/>
            <person name="Kim S.B."/>
        </authorList>
    </citation>
    <scope>NUCLEOTIDE SEQUENCE [LARGE SCALE GENOMIC DNA]</scope>
    <source>
        <strain evidence="1 2">BH38</strain>
    </source>
</reference>
<evidence type="ECO:0000313" key="1">
    <source>
        <dbReference type="EMBL" id="AYG79426.1"/>
    </source>
</evidence>